<name>A0A9D4V725_ADICA</name>
<organism evidence="1 2">
    <name type="scientific">Adiantum capillus-veneris</name>
    <name type="common">Maidenhair fern</name>
    <dbReference type="NCBI Taxonomy" id="13818"/>
    <lineage>
        <taxon>Eukaryota</taxon>
        <taxon>Viridiplantae</taxon>
        <taxon>Streptophyta</taxon>
        <taxon>Embryophyta</taxon>
        <taxon>Tracheophyta</taxon>
        <taxon>Polypodiopsida</taxon>
        <taxon>Polypodiidae</taxon>
        <taxon>Polypodiales</taxon>
        <taxon>Pteridineae</taxon>
        <taxon>Pteridaceae</taxon>
        <taxon>Vittarioideae</taxon>
        <taxon>Adiantum</taxon>
    </lineage>
</organism>
<dbReference type="AlphaFoldDB" id="A0A9D4V725"/>
<dbReference type="EMBL" id="JABFUD020000004">
    <property type="protein sequence ID" value="KAI5080672.1"/>
    <property type="molecule type" value="Genomic_DNA"/>
</dbReference>
<keyword evidence="2" id="KW-1185">Reference proteome</keyword>
<protein>
    <submittedName>
        <fullName evidence="1">Uncharacterized protein</fullName>
    </submittedName>
</protein>
<comment type="caution">
    <text evidence="1">The sequence shown here is derived from an EMBL/GenBank/DDBJ whole genome shotgun (WGS) entry which is preliminary data.</text>
</comment>
<evidence type="ECO:0000313" key="2">
    <source>
        <dbReference type="Proteomes" id="UP000886520"/>
    </source>
</evidence>
<gene>
    <name evidence="1" type="ORF">GOP47_0003855</name>
</gene>
<sequence>MSHRHITEMLREWKLVNLASTMIPHFGLMHDGSCHQCTIWFDRELATGSMISARIVGVDISRSTSMIAV</sequence>
<evidence type="ECO:0000313" key="1">
    <source>
        <dbReference type="EMBL" id="KAI5080672.1"/>
    </source>
</evidence>
<proteinExistence type="predicted"/>
<accession>A0A9D4V725</accession>
<dbReference type="Proteomes" id="UP000886520">
    <property type="component" value="Chromosome 4"/>
</dbReference>
<reference evidence="1" key="1">
    <citation type="submission" date="2021-01" db="EMBL/GenBank/DDBJ databases">
        <title>Adiantum capillus-veneris genome.</title>
        <authorList>
            <person name="Fang Y."/>
            <person name="Liao Q."/>
        </authorList>
    </citation>
    <scope>NUCLEOTIDE SEQUENCE</scope>
    <source>
        <strain evidence="1">H3</strain>
        <tissue evidence="1">Leaf</tissue>
    </source>
</reference>